<dbReference type="InterPro" id="IPR029062">
    <property type="entry name" value="Class_I_gatase-like"/>
</dbReference>
<sequence>MKLTSNRYRPANRILKLMLVVPALAVLMLASALPVRPASAAGVDIKAWPGLSGLYKMDQAVQIKLELINSGEPFKGKLVVDREKIPGQPEQGGNKVLYSREIDVQSGKTSTIMLVPGNVMGLPPEVKLVSGERVLARTPVQGTNVSGGLIGLVLSEKAYRSDLFTWLDKRLGNQFNAKYMNPEELPDNAVLLQGADLLVVDRDAVKALNGEQCQAIMEWTRLGGTLLLSGGAGAEQGGKFSAISPVAVQGNTRASGAMGGLRPDGGSLNAASGKLVSGRVVASEAGNPLMVYGDLGRGKVVYSAVALEELGGNNEKLWLALDDPDGLGVFSQRRIKEPQVMRDMLANASSYLPQLDLPPVPAVMLIWVVYLAAAGPGIYYLLKRYDRRDLAWITVPVLAVATAGGFYLFSPVNRLQGYLEQTLTAVDILGPGLAEVRSAETLVLPRGGNLKLQAVKDMMVEPVNYYNSGQGDNRLEIVNNGQVSSINFQGVEYGSMRQVAAYGLWREAGTLEGAVYFRKDTLMGEITNNTGINLRDCKLLAGGHLIELGSLGAGQTRDINEMPDRWQLVGSREALAGSPGDTRMDDDVREKRLLDELINQNSQEQDGVMFLAWGDNPTELFSVVEPSARGRNYGLMLIRQKIDINIPAGEFKIPAGLLGARENQVEGGLEKRADGIIMHNGKAVLSYDLADIMGGRKYTVSRIAFPGSVEGHIQTLEVYSHNKQNWVELKDGQRVLEGQEAAGCISPQGTVKIRISGGFNGNEALKIVPFRGIEVEGVAE</sequence>
<accession>A0A2L2XF14</accession>
<dbReference type="AlphaFoldDB" id="A0A2L2XF14"/>
<dbReference type="Gene3D" id="3.40.50.880">
    <property type="match status" value="1"/>
</dbReference>
<gene>
    <name evidence="2" type="ORF">DCCM_3733</name>
</gene>
<dbReference type="EMBL" id="BFAV01000142">
    <property type="protein sequence ID" value="GBF34614.1"/>
    <property type="molecule type" value="Genomic_DNA"/>
</dbReference>
<reference evidence="3" key="1">
    <citation type="submission" date="2018-02" db="EMBL/GenBank/DDBJ databases">
        <title>Genome sequence of Desulfocucumis palustris strain NAW-5.</title>
        <authorList>
            <person name="Watanabe M."/>
            <person name="Kojima H."/>
            <person name="Fukui M."/>
        </authorList>
    </citation>
    <scope>NUCLEOTIDE SEQUENCE [LARGE SCALE GENOMIC DNA]</scope>
    <source>
        <strain evidence="3">NAW-5</strain>
    </source>
</reference>
<keyword evidence="1" id="KW-0472">Membrane</keyword>
<dbReference type="OrthoDB" id="137965at2"/>
<name>A0A2L2XF14_9FIRM</name>
<keyword evidence="3" id="KW-1185">Reference proteome</keyword>
<comment type="caution">
    <text evidence="2">The sequence shown here is derived from an EMBL/GenBank/DDBJ whole genome shotgun (WGS) entry which is preliminary data.</text>
</comment>
<dbReference type="Proteomes" id="UP000239549">
    <property type="component" value="Unassembled WGS sequence"/>
</dbReference>
<feature type="transmembrane region" description="Helical" evidence="1">
    <location>
        <begin position="362"/>
        <end position="382"/>
    </location>
</feature>
<dbReference type="RefSeq" id="WP_104372834.1">
    <property type="nucleotide sequence ID" value="NZ_BFAV01000142.1"/>
</dbReference>
<dbReference type="SUPFAM" id="SSF52317">
    <property type="entry name" value="Class I glutamine amidotransferase-like"/>
    <property type="match status" value="1"/>
</dbReference>
<protein>
    <submittedName>
        <fullName evidence="2">Uncharacterized protein</fullName>
    </submittedName>
</protein>
<keyword evidence="1" id="KW-1133">Transmembrane helix</keyword>
<organism evidence="2 3">
    <name type="scientific">Desulfocucumis palustris</name>
    <dbReference type="NCBI Taxonomy" id="1898651"/>
    <lineage>
        <taxon>Bacteria</taxon>
        <taxon>Bacillati</taxon>
        <taxon>Bacillota</taxon>
        <taxon>Clostridia</taxon>
        <taxon>Eubacteriales</taxon>
        <taxon>Desulfocucumaceae</taxon>
        <taxon>Desulfocucumis</taxon>
    </lineage>
</organism>
<keyword evidence="1" id="KW-0812">Transmembrane</keyword>
<evidence type="ECO:0000313" key="3">
    <source>
        <dbReference type="Proteomes" id="UP000239549"/>
    </source>
</evidence>
<evidence type="ECO:0000256" key="1">
    <source>
        <dbReference type="SAM" id="Phobius"/>
    </source>
</evidence>
<proteinExistence type="predicted"/>
<evidence type="ECO:0000313" key="2">
    <source>
        <dbReference type="EMBL" id="GBF34614.1"/>
    </source>
</evidence>
<feature type="transmembrane region" description="Helical" evidence="1">
    <location>
        <begin position="389"/>
        <end position="409"/>
    </location>
</feature>